<dbReference type="AlphaFoldDB" id="V9KHY3"/>
<sequence>MERNYSCNQKPSRTAHCTRWSSLSSDTKSSRNTRLLRISSHFRIVSEEQPLLHKNKKRRNRVRGFVGPGAFLTEDEVDGYTMAENTEQNFVVDHSEELNGTDTRDLVTMLEMNSAGLKTHSPEAQSTDVFLHLDGPCELTVDRLQEFVLCPAGRSTIIQCRIKRRKQLLRTTYYLYLEREGGEQILLLTAQKRKKSKTSNYVISTDPTDQTKKGAGFVGKLRANALGTAFTLYDKGQKPVRTGLLSRDQIRQELAAICYDVNLFGFQGPRKITVILPGMDETRKRIVVQPWDASESILSKWQAQYRHGLLELQNNPPIWNNKIKRFTLNFRGRVKKPSVKNFQIIQSSEPNNILMQFGKVAENEFSMDYRYPFCVLQAFAIVLSNFDSKLLCD</sequence>
<name>V9KHY3_CALMI</name>
<evidence type="ECO:0000256" key="1">
    <source>
        <dbReference type="ARBA" id="ARBA00007129"/>
    </source>
</evidence>
<comment type="similarity">
    <text evidence="1">Belongs to the TUB family.</text>
</comment>
<dbReference type="InterPro" id="IPR025659">
    <property type="entry name" value="Tubby-like_C"/>
</dbReference>
<evidence type="ECO:0000313" key="3">
    <source>
        <dbReference type="EMBL" id="AFO97529.1"/>
    </source>
</evidence>
<dbReference type="GO" id="GO:0005929">
    <property type="term" value="C:cilium"/>
    <property type="evidence" value="ECO:0007669"/>
    <property type="project" value="TreeGrafter"/>
</dbReference>
<accession>V9KHY3</accession>
<feature type="domain" description="Tubby C-terminal" evidence="2">
    <location>
        <begin position="151"/>
        <end position="388"/>
    </location>
</feature>
<evidence type="ECO:0000259" key="2">
    <source>
        <dbReference type="Pfam" id="PF01167"/>
    </source>
</evidence>
<dbReference type="Pfam" id="PF01167">
    <property type="entry name" value="Tub"/>
    <property type="match status" value="1"/>
</dbReference>
<dbReference type="InterPro" id="IPR000007">
    <property type="entry name" value="Tubby_C"/>
</dbReference>
<dbReference type="EMBL" id="JW865012">
    <property type="protein sequence ID" value="AFO97529.1"/>
    <property type="molecule type" value="mRNA"/>
</dbReference>
<dbReference type="SUPFAM" id="SSF54518">
    <property type="entry name" value="Tubby C-terminal domain-like"/>
    <property type="match status" value="1"/>
</dbReference>
<dbReference type="Gene3D" id="3.20.90.10">
    <property type="entry name" value="Tubby Protein, Chain A"/>
    <property type="match status" value="1"/>
</dbReference>
<proteinExistence type="evidence at transcript level"/>
<dbReference type="PRINTS" id="PR01573">
    <property type="entry name" value="SUPERTUBBY"/>
</dbReference>
<dbReference type="PANTHER" id="PTHR16517">
    <property type="entry name" value="TUBBY-RELATED"/>
    <property type="match status" value="1"/>
</dbReference>
<protein>
    <submittedName>
        <fullName evidence="3">Tubby protein-like protein</fullName>
    </submittedName>
</protein>
<dbReference type="GO" id="GO:0061512">
    <property type="term" value="P:protein localization to cilium"/>
    <property type="evidence" value="ECO:0007669"/>
    <property type="project" value="TreeGrafter"/>
</dbReference>
<reference evidence="3" key="1">
    <citation type="journal article" date="2014" name="Nature">
        <title>Elephant shark genome provides unique insights into gnathostome evolution.</title>
        <authorList>
            <consortium name="International Elephant Shark Genome Sequencing Consortium"/>
            <person name="Venkatesh B."/>
            <person name="Lee A.P."/>
            <person name="Ravi V."/>
            <person name="Maurya A.K."/>
            <person name="Lian M.M."/>
            <person name="Swann J.B."/>
            <person name="Ohta Y."/>
            <person name="Flajnik M.F."/>
            <person name="Sutoh Y."/>
            <person name="Kasahara M."/>
            <person name="Hoon S."/>
            <person name="Gangu V."/>
            <person name="Roy S.W."/>
            <person name="Irimia M."/>
            <person name="Korzh V."/>
            <person name="Kondrychyn I."/>
            <person name="Lim Z.W."/>
            <person name="Tay B.H."/>
            <person name="Tohari S."/>
            <person name="Kong K.W."/>
            <person name="Ho S."/>
            <person name="Lorente-Galdos B."/>
            <person name="Quilez J."/>
            <person name="Marques-Bonet T."/>
            <person name="Raney B.J."/>
            <person name="Ingham P.W."/>
            <person name="Tay A."/>
            <person name="Hillier L.W."/>
            <person name="Minx P."/>
            <person name="Boehm T."/>
            <person name="Wilson R.K."/>
            <person name="Brenner S."/>
            <person name="Warren W.C."/>
        </authorList>
    </citation>
    <scope>NUCLEOTIDE SEQUENCE</scope>
    <source>
        <tissue evidence="3">Intestine</tissue>
    </source>
</reference>
<organism evidence="3">
    <name type="scientific">Callorhinchus milii</name>
    <name type="common">Ghost shark</name>
    <dbReference type="NCBI Taxonomy" id="7868"/>
    <lineage>
        <taxon>Eukaryota</taxon>
        <taxon>Metazoa</taxon>
        <taxon>Chordata</taxon>
        <taxon>Craniata</taxon>
        <taxon>Vertebrata</taxon>
        <taxon>Chondrichthyes</taxon>
        <taxon>Holocephali</taxon>
        <taxon>Chimaeriformes</taxon>
        <taxon>Callorhinchidae</taxon>
        <taxon>Callorhinchus</taxon>
    </lineage>
</organism>
<dbReference type="PANTHER" id="PTHR16517:SF7">
    <property type="entry name" value="PROTEIN KING TUBBY"/>
    <property type="match status" value="1"/>
</dbReference>